<dbReference type="Gene3D" id="1.20.200.10">
    <property type="entry name" value="Fumarase/aspartase (Central domain)"/>
    <property type="match status" value="1"/>
</dbReference>
<dbReference type="SUPFAM" id="SSF48557">
    <property type="entry name" value="L-aspartase-like"/>
    <property type="match status" value="1"/>
</dbReference>
<evidence type="ECO:0000313" key="6">
    <source>
        <dbReference type="EMBL" id="SPC34461.1"/>
    </source>
</evidence>
<dbReference type="PANTHER" id="PTHR43814:SF1">
    <property type="entry name" value="ARGININOSUCCINATE LYASE"/>
    <property type="match status" value="1"/>
</dbReference>
<dbReference type="InterPro" id="IPR029419">
    <property type="entry name" value="Arg_succ_lyase_C"/>
</dbReference>
<dbReference type="GO" id="GO:0005829">
    <property type="term" value="C:cytosol"/>
    <property type="evidence" value="ECO:0007669"/>
    <property type="project" value="TreeGrafter"/>
</dbReference>
<organism evidence="6 7">
    <name type="scientific">Candidatus Nitrosocaldus cavascurensis</name>
    <dbReference type="NCBI Taxonomy" id="2058097"/>
    <lineage>
        <taxon>Archaea</taxon>
        <taxon>Nitrososphaerota</taxon>
        <taxon>Nitrososphaeria</taxon>
        <taxon>Candidatus Nitrosocaldales</taxon>
        <taxon>Candidatus Nitrosocaldaceae</taxon>
        <taxon>Candidatus Nitrosocaldus</taxon>
    </lineage>
</organism>
<evidence type="ECO:0000256" key="2">
    <source>
        <dbReference type="NCBIfam" id="TIGR00838"/>
    </source>
</evidence>
<comment type="similarity">
    <text evidence="1">Belongs to the lyase 1 family. Argininosuccinate lyase subfamily.</text>
</comment>
<dbReference type="GO" id="GO:0004056">
    <property type="term" value="F:argininosuccinate lyase activity"/>
    <property type="evidence" value="ECO:0007669"/>
    <property type="project" value="UniProtKB-UniRule"/>
</dbReference>
<feature type="compositionally biased region" description="Basic and acidic residues" evidence="3">
    <location>
        <begin position="471"/>
        <end position="482"/>
    </location>
</feature>
<name>A0A2K5AS42_9ARCH</name>
<dbReference type="UniPathway" id="UPA00068">
    <property type="reaction ID" value="UER00114"/>
</dbReference>
<dbReference type="NCBIfam" id="TIGR00838">
    <property type="entry name" value="argH"/>
    <property type="match status" value="1"/>
</dbReference>
<gene>
    <name evidence="1 6" type="primary">argH</name>
    <name evidence="6" type="ORF">NCAV_1294</name>
</gene>
<dbReference type="InterPro" id="IPR000362">
    <property type="entry name" value="Fumarate_lyase_fam"/>
</dbReference>
<dbReference type="InterPro" id="IPR024083">
    <property type="entry name" value="Fumarase/histidase_N"/>
</dbReference>
<sequence>MLLVSIIKIGIFKINLVYRSRLKGSLDEHVLAYLSSMDEDTSLLPYDIVGSEAHSIMLYEQGLINKDELARILEALESAKGISADELRSMKERYEDVHEALEAYVIGKAGIDAGGKMHTARSRNDQVTLDLRMKVRDDITAIEHAILELVDALLARAKECIDAVMPMYTHLQHAQIGSFSHYLLAYVDMLLRDVERLESCYARVNLSPLGSSAIGGTSLPVNRDRVANLLGFNGIVENSIDATSSRDFLLEFCSCLCITMLDLSRMAEDMVLWSSSEFNYIELSDELASTSSVMPQKKNPCPLELMRARASTVLGLLASIMGIVRSLPSGYSRDLQESKRIAFDIFKIVYESLLIMRQVVSGITVKRKDMLNAAEKSYAIALDVAEELVKRRGIAFRVAHRLVGAIVAYANSHSKTLRDLSMDDLRAALDPFRMDEDSMDMVEVISSIVKDSDPLSSLRRRSSKGSPNPSEQERMIHDREVRSKEYRAEIDARQKELEHTLASLQETVNRFLR</sequence>
<proteinExistence type="inferred from homology"/>
<dbReference type="HAMAP" id="MF_00006">
    <property type="entry name" value="Arg_succ_lyase"/>
    <property type="match status" value="1"/>
</dbReference>
<dbReference type="EC" id="4.3.2.1" evidence="1 2"/>
<evidence type="ECO:0000256" key="1">
    <source>
        <dbReference type="HAMAP-Rule" id="MF_00006"/>
    </source>
</evidence>
<dbReference type="PRINTS" id="PR00145">
    <property type="entry name" value="ARGSUCLYASE"/>
</dbReference>
<reference evidence="7" key="1">
    <citation type="submission" date="2018-01" db="EMBL/GenBank/DDBJ databases">
        <authorList>
            <person name="Kerou L M."/>
        </authorList>
    </citation>
    <scope>NUCLEOTIDE SEQUENCE [LARGE SCALE GENOMIC DNA]</scope>
    <source>
        <strain evidence="7">SCU2</strain>
    </source>
</reference>
<keyword evidence="1" id="KW-0028">Amino-acid biosynthesis</keyword>
<protein>
    <recommendedName>
        <fullName evidence="1 2">Argininosuccinate lyase</fullName>
        <shortName evidence="1">ASAL</shortName>
        <ecNumber evidence="1 2">4.3.2.1</ecNumber>
    </recommendedName>
    <alternativeName>
        <fullName evidence="1">Arginosuccinase</fullName>
    </alternativeName>
</protein>
<dbReference type="Proteomes" id="UP000236248">
    <property type="component" value="Chromosome NCAV"/>
</dbReference>
<feature type="domain" description="Argininosuccinate lyase C-terminal" evidence="5">
    <location>
        <begin position="379"/>
        <end position="447"/>
    </location>
</feature>
<dbReference type="Pfam" id="PF00206">
    <property type="entry name" value="Lyase_1"/>
    <property type="match status" value="1"/>
</dbReference>
<feature type="region of interest" description="Disordered" evidence="3">
    <location>
        <begin position="455"/>
        <end position="482"/>
    </location>
</feature>
<feature type="domain" description="Fumarate lyase N-terminal" evidence="4">
    <location>
        <begin position="28"/>
        <end position="315"/>
    </location>
</feature>
<keyword evidence="1" id="KW-0055">Arginine biosynthesis</keyword>
<dbReference type="InterPro" id="IPR008948">
    <property type="entry name" value="L-Aspartase-like"/>
</dbReference>
<evidence type="ECO:0000313" key="7">
    <source>
        <dbReference type="Proteomes" id="UP000236248"/>
    </source>
</evidence>
<dbReference type="FunFam" id="1.20.200.10:FF:000015">
    <property type="entry name" value="argininosuccinate lyase isoform X2"/>
    <property type="match status" value="1"/>
</dbReference>
<evidence type="ECO:0000259" key="4">
    <source>
        <dbReference type="Pfam" id="PF00206"/>
    </source>
</evidence>
<dbReference type="InterPro" id="IPR009049">
    <property type="entry name" value="Argininosuccinate_lyase"/>
</dbReference>
<dbReference type="EMBL" id="LT981265">
    <property type="protein sequence ID" value="SPC34461.1"/>
    <property type="molecule type" value="Genomic_DNA"/>
</dbReference>
<dbReference type="Gene3D" id="1.10.40.30">
    <property type="entry name" value="Fumarase/aspartase (C-terminal domain)"/>
    <property type="match status" value="1"/>
</dbReference>
<dbReference type="CDD" id="cd01359">
    <property type="entry name" value="Argininosuccinate_lyase"/>
    <property type="match status" value="1"/>
</dbReference>
<accession>A0A2K5AS42</accession>
<dbReference type="InterPro" id="IPR022761">
    <property type="entry name" value="Fumarate_lyase_N"/>
</dbReference>
<dbReference type="Pfam" id="PF14698">
    <property type="entry name" value="ASL_C2"/>
    <property type="match status" value="1"/>
</dbReference>
<evidence type="ECO:0000259" key="5">
    <source>
        <dbReference type="Pfam" id="PF14698"/>
    </source>
</evidence>
<comment type="subcellular location">
    <subcellularLocation>
        <location evidence="1">Cytoplasm</location>
    </subcellularLocation>
</comment>
<dbReference type="KEGG" id="ncv:NCAV_1294"/>
<keyword evidence="1 6" id="KW-0456">Lyase</keyword>
<keyword evidence="7" id="KW-1185">Reference proteome</keyword>
<comment type="catalytic activity">
    <reaction evidence="1">
        <text>2-(N(omega)-L-arginino)succinate = fumarate + L-arginine</text>
        <dbReference type="Rhea" id="RHEA:24020"/>
        <dbReference type="ChEBI" id="CHEBI:29806"/>
        <dbReference type="ChEBI" id="CHEBI:32682"/>
        <dbReference type="ChEBI" id="CHEBI:57472"/>
        <dbReference type="EC" id="4.3.2.1"/>
    </reaction>
</comment>
<dbReference type="PANTHER" id="PTHR43814">
    <property type="entry name" value="ARGININOSUCCINATE LYASE"/>
    <property type="match status" value="1"/>
</dbReference>
<dbReference type="AlphaFoldDB" id="A0A2K5AS42"/>
<dbReference type="Gene3D" id="1.10.275.10">
    <property type="entry name" value="Fumarase/aspartase (N-terminal domain)"/>
    <property type="match status" value="1"/>
</dbReference>
<evidence type="ECO:0000256" key="3">
    <source>
        <dbReference type="SAM" id="MobiDB-lite"/>
    </source>
</evidence>
<keyword evidence="1" id="KW-0963">Cytoplasm</keyword>
<dbReference type="PRINTS" id="PR00149">
    <property type="entry name" value="FUMRATELYASE"/>
</dbReference>
<dbReference type="GO" id="GO:0042450">
    <property type="term" value="P:L-arginine biosynthetic process via ornithine"/>
    <property type="evidence" value="ECO:0007669"/>
    <property type="project" value="UniProtKB-UniRule"/>
</dbReference>
<comment type="pathway">
    <text evidence="1">Amino-acid biosynthesis; L-arginine biosynthesis; L-arginine from L-ornithine and carbamoyl phosphate: step 3/3.</text>
</comment>